<keyword evidence="3" id="KW-1185">Reference proteome</keyword>
<dbReference type="AlphaFoldDB" id="A0A9D4TGV7"/>
<gene>
    <name evidence="2" type="ORF">D9Q98_008916</name>
</gene>
<protein>
    <recommendedName>
        <fullName evidence="1">Limiting CO2-inducible protein B/C beta carbonyic anhydrase domain-containing protein</fullName>
    </recommendedName>
</protein>
<dbReference type="PANTHER" id="PTHR38016:SF1">
    <property type="entry name" value="LIMITING CO2-INDUCIBLE PROTEIN B_C BETA CARBONYIC ANHYDRASE DOMAIN-CONTAINING PROTEIN"/>
    <property type="match status" value="1"/>
</dbReference>
<reference evidence="2" key="1">
    <citation type="journal article" date="2019" name="Plant J.">
        <title>Chlorella vulgaris genome assembly and annotation reveals the molecular basis for metabolic acclimation to high light conditions.</title>
        <authorList>
            <person name="Cecchin M."/>
            <person name="Marcolungo L."/>
            <person name="Rossato M."/>
            <person name="Girolomoni L."/>
            <person name="Cosentino E."/>
            <person name="Cuine S."/>
            <person name="Li-Beisson Y."/>
            <person name="Delledonne M."/>
            <person name="Ballottari M."/>
        </authorList>
    </citation>
    <scope>NUCLEOTIDE SEQUENCE</scope>
    <source>
        <strain evidence="2">211/11P</strain>
    </source>
</reference>
<name>A0A9D4TGV7_CHLVU</name>
<evidence type="ECO:0000259" key="1">
    <source>
        <dbReference type="Pfam" id="PF18599"/>
    </source>
</evidence>
<comment type="caution">
    <text evidence="2">The sequence shown here is derived from an EMBL/GenBank/DDBJ whole genome shotgun (WGS) entry which is preliminary data.</text>
</comment>
<sequence length="527" mass="56459">MANLALCTVAMQARADCRAPLNRGMGRSTRATHLSSRNVAQRVFWGKKKEEPAPQAAAPFTDVAEAAPAAAASAPAPAPAAAAAPAPSPAAAAAESNGSQVIEAGEKMIIVEPNGTIIIGGPAAMARAQADAEAVSEEVELDYLAARANGVQKHFGSAMGADDFMQRVEMALFAFGFTGDNSIAMVNLCRDEVTLTLKHRIEDVYGSAFSTNGLGGALTCGVTGMGAGFSHSPLCSSNKERYVFFSFPHISINSKGEVGPMSRPGRPGQSCACGALIKATNEIKSEGLTCNCKIPGVHDALDPEMSILKQRIARRLRHEGYNDNSVKDLTLVDVTKVAERTISDDLEFLISKTVNTDKADYAVITGVQIHNWAYNFEDASPNMEFVAPTSAYVVVNGVKSHIDLTAMPPMTPRQMRLVAGPADVCNQGGQTMLREEEAPYAFDSKDARRAQKDRLQRYLALMKEENLDPSGSGDAPNWQSKIVKGTPERCATADNSTVIDSSFREDAELRKVWELLEQKYKMPAKQA</sequence>
<proteinExistence type="predicted"/>
<reference evidence="2" key="2">
    <citation type="submission" date="2020-11" db="EMBL/GenBank/DDBJ databases">
        <authorList>
            <person name="Cecchin M."/>
            <person name="Marcolungo L."/>
            <person name="Rossato M."/>
            <person name="Girolomoni L."/>
            <person name="Cosentino E."/>
            <person name="Cuine S."/>
            <person name="Li-Beisson Y."/>
            <person name="Delledonne M."/>
            <person name="Ballottari M."/>
        </authorList>
    </citation>
    <scope>NUCLEOTIDE SEQUENCE</scope>
    <source>
        <strain evidence="2">211/11P</strain>
        <tissue evidence="2">Whole cell</tissue>
    </source>
</reference>
<accession>A0A9D4TGV7</accession>
<evidence type="ECO:0000313" key="3">
    <source>
        <dbReference type="Proteomes" id="UP001055712"/>
    </source>
</evidence>
<evidence type="ECO:0000313" key="2">
    <source>
        <dbReference type="EMBL" id="KAI3425145.1"/>
    </source>
</evidence>
<organism evidence="2 3">
    <name type="scientific">Chlorella vulgaris</name>
    <name type="common">Green alga</name>
    <dbReference type="NCBI Taxonomy" id="3077"/>
    <lineage>
        <taxon>Eukaryota</taxon>
        <taxon>Viridiplantae</taxon>
        <taxon>Chlorophyta</taxon>
        <taxon>core chlorophytes</taxon>
        <taxon>Trebouxiophyceae</taxon>
        <taxon>Chlorellales</taxon>
        <taxon>Chlorellaceae</taxon>
        <taxon>Chlorella clade</taxon>
        <taxon>Chlorella</taxon>
    </lineage>
</organism>
<dbReference type="InterPro" id="IPR040703">
    <property type="entry name" value="LCIB/C_CA"/>
</dbReference>
<feature type="domain" description="Limiting CO2-inducible protein B/C beta carbonyic anhydrase" evidence="1">
    <location>
        <begin position="158"/>
        <end position="394"/>
    </location>
</feature>
<dbReference type="Proteomes" id="UP001055712">
    <property type="component" value="Unassembled WGS sequence"/>
</dbReference>
<dbReference type="OrthoDB" id="2014244at2759"/>
<dbReference type="PANTHER" id="PTHR38016">
    <property type="entry name" value="UNNAMED PRODUCT"/>
    <property type="match status" value="1"/>
</dbReference>
<dbReference type="Pfam" id="PF18599">
    <property type="entry name" value="LCIB_C_CA"/>
    <property type="match status" value="1"/>
</dbReference>
<dbReference type="EMBL" id="SIDB01000012">
    <property type="protein sequence ID" value="KAI3425145.1"/>
    <property type="molecule type" value="Genomic_DNA"/>
</dbReference>